<evidence type="ECO:0000313" key="2">
    <source>
        <dbReference type="Proteomes" id="UP000501452"/>
    </source>
</evidence>
<dbReference type="KEGG" id="rub:GBA63_21940"/>
<evidence type="ECO:0008006" key="3">
    <source>
        <dbReference type="Google" id="ProtNLM"/>
    </source>
</evidence>
<organism evidence="1 2">
    <name type="scientific">Rubrobacter tropicus</name>
    <dbReference type="NCBI Taxonomy" id="2653851"/>
    <lineage>
        <taxon>Bacteria</taxon>
        <taxon>Bacillati</taxon>
        <taxon>Actinomycetota</taxon>
        <taxon>Rubrobacteria</taxon>
        <taxon>Rubrobacterales</taxon>
        <taxon>Rubrobacteraceae</taxon>
        <taxon>Rubrobacter</taxon>
    </lineage>
</organism>
<proteinExistence type="predicted"/>
<sequence>MMGGCGVLGLLAGLVGVLLFAGLLGVVVLAAIGILPARGALSGRTQPRTDPAEETLRGRFARGEVGAEEFGKALGILRGEPAHGDYEDFVREAGER</sequence>
<dbReference type="Proteomes" id="UP000501452">
    <property type="component" value="Plasmid unnamed1"/>
</dbReference>
<protein>
    <recommendedName>
        <fullName evidence="3">SHOCT domain-containing protein</fullName>
    </recommendedName>
</protein>
<dbReference type="AlphaFoldDB" id="A0A6G8QFT4"/>
<name>A0A6G8QFT4_9ACTN</name>
<keyword evidence="1" id="KW-0614">Plasmid</keyword>
<evidence type="ECO:0000313" key="1">
    <source>
        <dbReference type="EMBL" id="QIN85376.1"/>
    </source>
</evidence>
<accession>A0A6G8QFT4</accession>
<geneLocation type="plasmid" evidence="1 2">
    <name>unnamed1</name>
</geneLocation>
<dbReference type="RefSeq" id="WP_166180621.1">
    <property type="nucleotide sequence ID" value="NZ_CP045120.1"/>
</dbReference>
<dbReference type="EMBL" id="CP045120">
    <property type="protein sequence ID" value="QIN85376.1"/>
    <property type="molecule type" value="Genomic_DNA"/>
</dbReference>
<reference evidence="1 2" key="1">
    <citation type="submission" date="2019-10" db="EMBL/GenBank/DDBJ databases">
        <title>Rubrobacter sp nov SCSIO 52090 isolated from a deep-sea sediment in the South China Sea.</title>
        <authorList>
            <person name="Chen R.W."/>
        </authorList>
    </citation>
    <scope>NUCLEOTIDE SEQUENCE [LARGE SCALE GENOMIC DNA]</scope>
    <source>
        <strain evidence="1 2">SCSIO 52909</strain>
        <plasmid evidence="1 2">unnamed1</plasmid>
    </source>
</reference>
<keyword evidence="2" id="KW-1185">Reference proteome</keyword>
<gene>
    <name evidence="1" type="ORF">GBA63_21940</name>
</gene>